<organism evidence="1 2">
    <name type="scientific">Emericella nidulans (strain FGSC A4 / ATCC 38163 / CBS 112.46 / NRRL 194 / M139)</name>
    <name type="common">Aspergillus nidulans</name>
    <dbReference type="NCBI Taxonomy" id="227321"/>
    <lineage>
        <taxon>Eukaryota</taxon>
        <taxon>Fungi</taxon>
        <taxon>Dikarya</taxon>
        <taxon>Ascomycota</taxon>
        <taxon>Pezizomycotina</taxon>
        <taxon>Eurotiomycetes</taxon>
        <taxon>Eurotiomycetidae</taxon>
        <taxon>Eurotiales</taxon>
        <taxon>Aspergillaceae</taxon>
        <taxon>Aspergillus</taxon>
        <taxon>Aspergillus subgen. Nidulantes</taxon>
    </lineage>
</organism>
<sequence>MTRSMLTGPVLRKVPSLLPVRLLLSPLRRPFVDLLDLPPLEALPLPRSLRQPLRLTLLAHRLVPQLCSLPPHPNLLEPMAPHLRSLLRLKLPLVPLKDRPLLRSRLARLPLALPLLPTALRLLVQLQSPQPRRMRQLPMPGLPKGE</sequence>
<dbReference type="HOGENOM" id="CLU_1777416_0_0_1"/>
<dbReference type="Proteomes" id="UP000000560">
    <property type="component" value="Chromosome III"/>
</dbReference>
<accession>C8V9U1</accession>
<keyword evidence="2" id="KW-1185">Reference proteome</keyword>
<dbReference type="RefSeq" id="XP_662483.2">
    <property type="nucleotide sequence ID" value="XM_657391.2"/>
</dbReference>
<dbReference type="GeneID" id="2872676"/>
<dbReference type="AlphaFoldDB" id="C8V9U1"/>
<proteinExistence type="predicted"/>
<evidence type="ECO:0000313" key="2">
    <source>
        <dbReference type="Proteomes" id="UP000000560"/>
    </source>
</evidence>
<evidence type="ECO:0000313" key="1">
    <source>
        <dbReference type="EMBL" id="CBF76567.1"/>
    </source>
</evidence>
<dbReference type="EMBL" id="BN001303">
    <property type="protein sequence ID" value="CBF76567.1"/>
    <property type="molecule type" value="Genomic_DNA"/>
</dbReference>
<protein>
    <submittedName>
        <fullName evidence="1">Uncharacterized protein</fullName>
    </submittedName>
</protein>
<name>C8V9U1_EMENI</name>
<gene>
    <name evidence="1" type="ORF">ANIA_04879</name>
</gene>
<reference evidence="2" key="1">
    <citation type="journal article" date="2005" name="Nature">
        <title>Sequencing of Aspergillus nidulans and comparative analysis with A. fumigatus and A. oryzae.</title>
        <authorList>
            <person name="Galagan J.E."/>
            <person name="Calvo S.E."/>
            <person name="Cuomo C."/>
            <person name="Ma L.J."/>
            <person name="Wortman J.R."/>
            <person name="Batzoglou S."/>
            <person name="Lee S.I."/>
            <person name="Basturkmen M."/>
            <person name="Spevak C.C."/>
            <person name="Clutterbuck J."/>
            <person name="Kapitonov V."/>
            <person name="Jurka J."/>
            <person name="Scazzocchio C."/>
            <person name="Farman M."/>
            <person name="Butler J."/>
            <person name="Purcell S."/>
            <person name="Harris S."/>
            <person name="Braus G.H."/>
            <person name="Draht O."/>
            <person name="Busch S."/>
            <person name="D'Enfert C."/>
            <person name="Bouchier C."/>
            <person name="Goldman G.H."/>
            <person name="Bell-Pedersen D."/>
            <person name="Griffiths-Jones S."/>
            <person name="Doonan J.H."/>
            <person name="Yu J."/>
            <person name="Vienken K."/>
            <person name="Pain A."/>
            <person name="Freitag M."/>
            <person name="Selker E.U."/>
            <person name="Archer D.B."/>
            <person name="Penalva M.A."/>
            <person name="Oakley B.R."/>
            <person name="Momany M."/>
            <person name="Tanaka T."/>
            <person name="Kumagai T."/>
            <person name="Asai K."/>
            <person name="Machida M."/>
            <person name="Nierman W.C."/>
            <person name="Denning D.W."/>
            <person name="Caddick M."/>
            <person name="Hynes M."/>
            <person name="Paoletti M."/>
            <person name="Fischer R."/>
            <person name="Miller B."/>
            <person name="Dyer P."/>
            <person name="Sachs M.S."/>
            <person name="Osmani S.A."/>
            <person name="Birren B.W."/>
        </authorList>
    </citation>
    <scope>NUCLEOTIDE SEQUENCE [LARGE SCALE GENOMIC DNA]</scope>
    <source>
        <strain evidence="2">FGSC A4 / ATCC 38163 / CBS 112.46 / NRRL 194 / M139</strain>
    </source>
</reference>
<dbReference type="InParanoid" id="C8V9U1"/>
<dbReference type="KEGG" id="ani:ANIA_04879"/>
<dbReference type="VEuPathDB" id="FungiDB:AN4879"/>
<reference evidence="2" key="2">
    <citation type="journal article" date="2009" name="Fungal Genet. Biol.">
        <title>The 2008 update of the Aspergillus nidulans genome annotation: a community effort.</title>
        <authorList>
            <person name="Wortman J.R."/>
            <person name="Gilsenan J.M."/>
            <person name="Joardar V."/>
            <person name="Deegan J."/>
            <person name="Clutterbuck J."/>
            <person name="Andersen M.R."/>
            <person name="Archer D."/>
            <person name="Bencina M."/>
            <person name="Braus G."/>
            <person name="Coutinho P."/>
            <person name="von Dohren H."/>
            <person name="Doonan J."/>
            <person name="Driessen A.J."/>
            <person name="Durek P."/>
            <person name="Espeso E."/>
            <person name="Fekete E."/>
            <person name="Flipphi M."/>
            <person name="Estrada C.G."/>
            <person name="Geysens S."/>
            <person name="Goldman G."/>
            <person name="de Groot P.W."/>
            <person name="Hansen K."/>
            <person name="Harris S.D."/>
            <person name="Heinekamp T."/>
            <person name="Helmstaedt K."/>
            <person name="Henrissat B."/>
            <person name="Hofmann G."/>
            <person name="Homan T."/>
            <person name="Horio T."/>
            <person name="Horiuchi H."/>
            <person name="James S."/>
            <person name="Jones M."/>
            <person name="Karaffa L."/>
            <person name="Karanyi Z."/>
            <person name="Kato M."/>
            <person name="Keller N."/>
            <person name="Kelly D.E."/>
            <person name="Kiel J.A."/>
            <person name="Kim J.M."/>
            <person name="van der Klei I.J."/>
            <person name="Klis F.M."/>
            <person name="Kovalchuk A."/>
            <person name="Krasevec N."/>
            <person name="Kubicek C.P."/>
            <person name="Liu B."/>
            <person name="Maccabe A."/>
            <person name="Meyer V."/>
            <person name="Mirabito P."/>
            <person name="Miskei M."/>
            <person name="Mos M."/>
            <person name="Mullins J."/>
            <person name="Nelson D.R."/>
            <person name="Nielsen J."/>
            <person name="Oakley B.R."/>
            <person name="Osmani S.A."/>
            <person name="Pakula T."/>
            <person name="Paszewski A."/>
            <person name="Paulsen I."/>
            <person name="Pilsyk S."/>
            <person name="Pocsi I."/>
            <person name="Punt P.J."/>
            <person name="Ram A.F."/>
            <person name="Ren Q."/>
            <person name="Robellet X."/>
            <person name="Robson G."/>
            <person name="Seiboth B."/>
            <person name="van Solingen P."/>
            <person name="Specht T."/>
            <person name="Sun J."/>
            <person name="Taheri-Talesh N."/>
            <person name="Takeshita N."/>
            <person name="Ussery D."/>
            <person name="vanKuyk P.A."/>
            <person name="Visser H."/>
            <person name="van de Vondervoort P.J."/>
            <person name="de Vries R.P."/>
            <person name="Walton J."/>
            <person name="Xiang X."/>
            <person name="Xiong Y."/>
            <person name="Zeng A.P."/>
            <person name="Brandt B.W."/>
            <person name="Cornell M.J."/>
            <person name="van den Hondel C.A."/>
            <person name="Visser J."/>
            <person name="Oliver S.G."/>
            <person name="Turner G."/>
        </authorList>
    </citation>
    <scope>GENOME REANNOTATION</scope>
    <source>
        <strain evidence="2">FGSC A4 / ATCC 38163 / CBS 112.46 / NRRL 194 / M139</strain>
    </source>
</reference>